<dbReference type="EMBL" id="JBBPEH010000002">
    <property type="protein sequence ID" value="KAK7541923.1"/>
    <property type="molecule type" value="Genomic_DNA"/>
</dbReference>
<dbReference type="PANTHER" id="PTHR31896">
    <property type="entry name" value="FAMILY REGULATORY PROTEIN, PUTATIVE (AFU_ORTHOLOGUE AFUA_3G14730)-RELATED"/>
    <property type="match status" value="1"/>
</dbReference>
<sequence>MARKTVLRVSSSNPANEPGREDFPLSDFDHTLPKIYTQVTLTFKLEDDVDRQAVIENLIVGLQRTLSQYRSLRGTLQTDVATGKLWIRKEKHSTVEFIVNWMEGTEDDFPSFEALENKDFPAAMLDGDSLLPLHVTHKAPLTPLGESGDDNNPILVVQANIIRGGLILAVAVHHSCSDGPGMNGFLSQWAENTRCVLTGATPTPFDPVVLDRSPLTSKDSARKSVVNDVNEAPFSFTVAKTPPAPPQDFKMPRLSQVMLHFPADRLARLREDANPPGQSGASSYDAIVAILWRCMTRARVPLLRPERSAESRLLHAVGLRQFMKPPLPARFLGNALALPTPSMEIGTLLDDGALPQIASVIRASIQEATSKDSIKKTADWIASVPNKSCITLTTKNFLGLDIAGASWRRMTPYQEHDFGFGFPKALRWPKPMVDGYFFIYPHRPKDDPREGVELNVCLEASCMKRLLADEELAQYAHPRGI</sequence>
<evidence type="ECO:0000256" key="1">
    <source>
        <dbReference type="ARBA" id="ARBA00022679"/>
    </source>
</evidence>
<keyword evidence="1" id="KW-0808">Transferase</keyword>
<dbReference type="RefSeq" id="XP_066658216.1">
    <property type="nucleotide sequence ID" value="XM_066803538.1"/>
</dbReference>
<keyword evidence="4" id="KW-1185">Reference proteome</keyword>
<dbReference type="Gene3D" id="3.30.559.10">
    <property type="entry name" value="Chloramphenicol acetyltransferase-like domain"/>
    <property type="match status" value="2"/>
</dbReference>
<organism evidence="3 4">
    <name type="scientific">Phyllosticta citribraziliensis</name>
    <dbReference type="NCBI Taxonomy" id="989973"/>
    <lineage>
        <taxon>Eukaryota</taxon>
        <taxon>Fungi</taxon>
        <taxon>Dikarya</taxon>
        <taxon>Ascomycota</taxon>
        <taxon>Pezizomycotina</taxon>
        <taxon>Dothideomycetes</taxon>
        <taxon>Dothideomycetes incertae sedis</taxon>
        <taxon>Botryosphaeriales</taxon>
        <taxon>Phyllostictaceae</taxon>
        <taxon>Phyllosticta</taxon>
    </lineage>
</organism>
<protein>
    <submittedName>
        <fullName evidence="3">Trichothecene 3-o-acetyltransferase</fullName>
    </submittedName>
</protein>
<dbReference type="Proteomes" id="UP001360953">
    <property type="component" value="Unassembled WGS sequence"/>
</dbReference>
<accession>A0ABR1M6N4</accession>
<dbReference type="GeneID" id="92036444"/>
<evidence type="ECO:0000256" key="2">
    <source>
        <dbReference type="SAM" id="MobiDB-lite"/>
    </source>
</evidence>
<dbReference type="InterPro" id="IPR023213">
    <property type="entry name" value="CAT-like_dom_sf"/>
</dbReference>
<dbReference type="InterPro" id="IPR051283">
    <property type="entry name" value="Sec_Metabolite_Acyltrans"/>
</dbReference>
<gene>
    <name evidence="3" type="ORF">J3D65DRAFT_673858</name>
</gene>
<comment type="caution">
    <text evidence="3">The sequence shown here is derived from an EMBL/GenBank/DDBJ whole genome shotgun (WGS) entry which is preliminary data.</text>
</comment>
<reference evidence="3 4" key="1">
    <citation type="submission" date="2024-04" db="EMBL/GenBank/DDBJ databases">
        <title>Phyllosticta paracitricarpa is synonymous to the EU quarantine fungus P. citricarpa based on phylogenomic analyses.</title>
        <authorList>
            <consortium name="Lawrence Berkeley National Laboratory"/>
            <person name="Van ingen-buijs V.A."/>
            <person name="Van westerhoven A.C."/>
            <person name="Haridas S."/>
            <person name="Skiadas P."/>
            <person name="Martin F."/>
            <person name="Groenewald J.Z."/>
            <person name="Crous P.W."/>
            <person name="Seidl M.F."/>
        </authorList>
    </citation>
    <scope>NUCLEOTIDE SEQUENCE [LARGE SCALE GENOMIC DNA]</scope>
    <source>
        <strain evidence="3 4">CPC 17464</strain>
    </source>
</reference>
<proteinExistence type="predicted"/>
<evidence type="ECO:0000313" key="4">
    <source>
        <dbReference type="Proteomes" id="UP001360953"/>
    </source>
</evidence>
<dbReference type="PANTHER" id="PTHR31896:SF64">
    <property type="entry name" value="TRICHOTHECENE 3-O-ACETYLTRANSFERASE"/>
    <property type="match status" value="1"/>
</dbReference>
<name>A0ABR1M6N4_9PEZI</name>
<feature type="region of interest" description="Disordered" evidence="2">
    <location>
        <begin position="1"/>
        <end position="24"/>
    </location>
</feature>
<evidence type="ECO:0000313" key="3">
    <source>
        <dbReference type="EMBL" id="KAK7541923.1"/>
    </source>
</evidence>
<dbReference type="Pfam" id="PF02458">
    <property type="entry name" value="Transferase"/>
    <property type="match status" value="1"/>
</dbReference>